<feature type="domain" description="DUF7042" evidence="1">
    <location>
        <begin position="211"/>
        <end position="343"/>
    </location>
</feature>
<dbReference type="STRING" id="7266.A0A3B0JQ52"/>
<proteinExistence type="predicted"/>
<dbReference type="AlphaFoldDB" id="A0A3B0JQ52"/>
<dbReference type="Proteomes" id="UP000268350">
    <property type="component" value="Unassembled WGS sequence"/>
</dbReference>
<evidence type="ECO:0000259" key="2">
    <source>
        <dbReference type="Pfam" id="PF23070"/>
    </source>
</evidence>
<evidence type="ECO:0000259" key="3">
    <source>
        <dbReference type="Pfam" id="PF23071"/>
    </source>
</evidence>
<evidence type="ECO:0000313" key="5">
    <source>
        <dbReference type="Proteomes" id="UP000268350"/>
    </source>
</evidence>
<dbReference type="Pfam" id="PF23070">
    <property type="entry name" value="DUF7043"/>
    <property type="match status" value="1"/>
</dbReference>
<dbReference type="Pfam" id="PF23069">
    <property type="entry name" value="DUF7042"/>
    <property type="match status" value="2"/>
</dbReference>
<dbReference type="OrthoDB" id="9982946at2759"/>
<dbReference type="EMBL" id="OUUW01000007">
    <property type="protein sequence ID" value="SPP83043.1"/>
    <property type="molecule type" value="Genomic_DNA"/>
</dbReference>
<dbReference type="Pfam" id="PF23071">
    <property type="entry name" value="DUF7044"/>
    <property type="match status" value="1"/>
</dbReference>
<dbReference type="GO" id="GO:0042060">
    <property type="term" value="P:wound healing"/>
    <property type="evidence" value="ECO:0007669"/>
    <property type="project" value="TreeGrafter"/>
</dbReference>
<dbReference type="InterPro" id="IPR055472">
    <property type="entry name" value="DUF7044"/>
</dbReference>
<gene>
    <name evidence="4" type="ORF">DGUA_6G017822</name>
</gene>
<name>A0A3B0JQ52_DROGU</name>
<feature type="domain" description="DUF7044" evidence="3">
    <location>
        <begin position="97"/>
        <end position="190"/>
    </location>
</feature>
<feature type="domain" description="DUF7042" evidence="1">
    <location>
        <begin position="474"/>
        <end position="605"/>
    </location>
</feature>
<dbReference type="InterPro" id="IPR055471">
    <property type="entry name" value="DUF7043"/>
</dbReference>
<sequence>MLFKTIAQCCKLLWVNCVQCCKARLGFGVICLLRVCFCVKISFCPFIPSVHILKLCLTVKCNHCSLNMNIYLRVICLLGFLSSALAQFNQNQIEQRNCIIPKILQGSWFSWEVGLPTQTVIDATSMSSRGYCINYQRHRGDEYSFVFKERTKDCYHCVNTKIRTVNVFEKYEGPCLSLPPGQKPTVENICRGIKDDQQLITLFNENFVPINCRSSLEGVWHFTYQNRFRFTGVCDQPDARIQSCQTAGTQFLIQNQKFNITYQKCEGMDGTFSGPVEFSCLGDWFVGKNHYFAVANTKESRKDEKYRCFLKNRDDDLYVGVSITAECNTLKTPETSPERLKLTPVKAEFVEPGCTLPQNFSGEWVNTANIDADVSISETHINETYYPDKARYRKTIYVCRERRGNRVMMARLTVDGCQKDYVCFDFMPRHHNIIRYRRGLAVIKDDFSTVCSWVQFPNSEAWKYDLFLARNPVPVRCPVAGKFNFTQRGEHPFRTRILGGVTLSPRPDIHCKQNISDLSVCDTDQKELAVDENYCLSVDHLGRPVDIYSDPDYRMKCIGFWKENLKSYLITYDDLDPLSKYRCWVYQRADLNRVLMSQAVGAFCKLEQDVTSWNHSEGAAVAIDAVEYERERDDCPMYFDDGLNPWRPSDASNIIFDWDFYRAGASAINGKLATAIAMACMLCKYLVAH</sequence>
<feature type="domain" description="DUF7043" evidence="2">
    <location>
        <begin position="351"/>
        <end position="462"/>
    </location>
</feature>
<accession>A0A3B0JQ52</accession>
<dbReference type="PANTHER" id="PTHR22255:SF1">
    <property type="entry name" value="LD32918P"/>
    <property type="match status" value="1"/>
</dbReference>
<dbReference type="PANTHER" id="PTHR22255">
    <property type="entry name" value="LP06548P"/>
    <property type="match status" value="1"/>
</dbReference>
<evidence type="ECO:0000259" key="1">
    <source>
        <dbReference type="Pfam" id="PF23069"/>
    </source>
</evidence>
<evidence type="ECO:0000313" key="4">
    <source>
        <dbReference type="EMBL" id="SPP83043.1"/>
    </source>
</evidence>
<organism evidence="4 5">
    <name type="scientific">Drosophila guanche</name>
    <name type="common">Fruit fly</name>
    <dbReference type="NCBI Taxonomy" id="7266"/>
    <lineage>
        <taxon>Eukaryota</taxon>
        <taxon>Metazoa</taxon>
        <taxon>Ecdysozoa</taxon>
        <taxon>Arthropoda</taxon>
        <taxon>Hexapoda</taxon>
        <taxon>Insecta</taxon>
        <taxon>Pterygota</taxon>
        <taxon>Neoptera</taxon>
        <taxon>Endopterygota</taxon>
        <taxon>Diptera</taxon>
        <taxon>Brachycera</taxon>
        <taxon>Muscomorpha</taxon>
        <taxon>Ephydroidea</taxon>
        <taxon>Drosophilidae</taxon>
        <taxon>Drosophila</taxon>
        <taxon>Sophophora</taxon>
    </lineage>
</organism>
<reference evidence="5" key="1">
    <citation type="submission" date="2018-01" db="EMBL/GenBank/DDBJ databases">
        <authorList>
            <person name="Alioto T."/>
            <person name="Alioto T."/>
        </authorList>
    </citation>
    <scope>NUCLEOTIDE SEQUENCE [LARGE SCALE GENOMIC DNA]</scope>
</reference>
<dbReference type="InterPro" id="IPR055470">
    <property type="entry name" value="DUF7042"/>
</dbReference>
<keyword evidence="5" id="KW-1185">Reference proteome</keyword>
<protein>
    <submittedName>
        <fullName evidence="4">Blast:Lipid storage droplets surface-binding protein 1</fullName>
    </submittedName>
</protein>